<keyword evidence="3" id="KW-1185">Reference proteome</keyword>
<evidence type="ECO:0000313" key="2">
    <source>
        <dbReference type="EMBL" id="KAG0575353.1"/>
    </source>
</evidence>
<proteinExistence type="predicted"/>
<evidence type="ECO:0000313" key="3">
    <source>
        <dbReference type="Proteomes" id="UP000822688"/>
    </source>
</evidence>
<comment type="caution">
    <text evidence="2">The sequence shown here is derived from an EMBL/GenBank/DDBJ whole genome shotgun (WGS) entry which is preliminary data.</text>
</comment>
<dbReference type="Proteomes" id="UP000822688">
    <property type="component" value="Chromosome V"/>
</dbReference>
<evidence type="ECO:0008006" key="4">
    <source>
        <dbReference type="Google" id="ProtNLM"/>
    </source>
</evidence>
<dbReference type="EMBL" id="CM026426">
    <property type="protein sequence ID" value="KAG0575353.1"/>
    <property type="molecule type" value="Genomic_DNA"/>
</dbReference>
<keyword evidence="1" id="KW-0732">Signal</keyword>
<accession>A0A8T0HY21</accession>
<name>A0A8T0HY21_CERPU</name>
<gene>
    <name evidence="2" type="ORF">KC19_VG339000</name>
</gene>
<sequence length="68" mass="8260">MVFHRYIVCMIFFLMQDAQSRREIEIPPLAWERSPLVKSSVFYRSWRTRCVRMTPNHRGSRRKVHPAP</sequence>
<evidence type="ECO:0000256" key="1">
    <source>
        <dbReference type="SAM" id="SignalP"/>
    </source>
</evidence>
<feature type="signal peptide" evidence="1">
    <location>
        <begin position="1"/>
        <end position="20"/>
    </location>
</feature>
<protein>
    <recommendedName>
        <fullName evidence="4">Secreted protein</fullName>
    </recommendedName>
</protein>
<organism evidence="2 3">
    <name type="scientific">Ceratodon purpureus</name>
    <name type="common">Fire moss</name>
    <name type="synonym">Dicranum purpureum</name>
    <dbReference type="NCBI Taxonomy" id="3225"/>
    <lineage>
        <taxon>Eukaryota</taxon>
        <taxon>Viridiplantae</taxon>
        <taxon>Streptophyta</taxon>
        <taxon>Embryophyta</taxon>
        <taxon>Bryophyta</taxon>
        <taxon>Bryophytina</taxon>
        <taxon>Bryopsida</taxon>
        <taxon>Dicranidae</taxon>
        <taxon>Pseudoditrichales</taxon>
        <taxon>Ditrichaceae</taxon>
        <taxon>Ceratodon</taxon>
    </lineage>
</organism>
<dbReference type="AlphaFoldDB" id="A0A8T0HY21"/>
<feature type="chain" id="PRO_5035871645" description="Secreted protein" evidence="1">
    <location>
        <begin position="21"/>
        <end position="68"/>
    </location>
</feature>
<reference evidence="2" key="1">
    <citation type="submission" date="2020-06" db="EMBL/GenBank/DDBJ databases">
        <title>WGS assembly of Ceratodon purpureus strain R40.</title>
        <authorList>
            <person name="Carey S.B."/>
            <person name="Jenkins J."/>
            <person name="Shu S."/>
            <person name="Lovell J.T."/>
            <person name="Sreedasyam A."/>
            <person name="Maumus F."/>
            <person name="Tiley G.P."/>
            <person name="Fernandez-Pozo N."/>
            <person name="Barry K."/>
            <person name="Chen C."/>
            <person name="Wang M."/>
            <person name="Lipzen A."/>
            <person name="Daum C."/>
            <person name="Saski C.A."/>
            <person name="Payton A.C."/>
            <person name="Mcbreen J.C."/>
            <person name="Conrad R.E."/>
            <person name="Kollar L.M."/>
            <person name="Olsson S."/>
            <person name="Huttunen S."/>
            <person name="Landis J.B."/>
            <person name="Wickett N.J."/>
            <person name="Johnson M.G."/>
            <person name="Rensing S.A."/>
            <person name="Grimwood J."/>
            <person name="Schmutz J."/>
            <person name="Mcdaniel S.F."/>
        </authorList>
    </citation>
    <scope>NUCLEOTIDE SEQUENCE</scope>
    <source>
        <strain evidence="2">R40</strain>
    </source>
</reference>